<feature type="non-terminal residue" evidence="2">
    <location>
        <position position="1"/>
    </location>
</feature>
<feature type="repeat" description="WD" evidence="1">
    <location>
        <begin position="1"/>
        <end position="28"/>
    </location>
</feature>
<dbReference type="EMBL" id="HACG01012436">
    <property type="protein sequence ID" value="CEK59301.1"/>
    <property type="molecule type" value="Transcribed_RNA"/>
</dbReference>
<gene>
    <name evidence="2" type="primary">ORF35850</name>
</gene>
<accession>A0A0B6YU24</accession>
<organism evidence="2">
    <name type="scientific">Arion vulgaris</name>
    <dbReference type="NCBI Taxonomy" id="1028688"/>
    <lineage>
        <taxon>Eukaryota</taxon>
        <taxon>Metazoa</taxon>
        <taxon>Spiralia</taxon>
        <taxon>Lophotrochozoa</taxon>
        <taxon>Mollusca</taxon>
        <taxon>Gastropoda</taxon>
        <taxon>Heterobranchia</taxon>
        <taxon>Euthyneura</taxon>
        <taxon>Panpulmonata</taxon>
        <taxon>Eupulmonata</taxon>
        <taxon>Stylommatophora</taxon>
        <taxon>Helicina</taxon>
        <taxon>Arionoidea</taxon>
        <taxon>Arionidae</taxon>
        <taxon>Arion</taxon>
    </lineage>
</organism>
<name>A0A0B6YU24_9EUPU</name>
<evidence type="ECO:0000313" key="2">
    <source>
        <dbReference type="EMBL" id="CEK59301.1"/>
    </source>
</evidence>
<feature type="non-terminal residue" evidence="2">
    <location>
        <position position="270"/>
    </location>
</feature>
<keyword evidence="1" id="KW-0853">WD repeat</keyword>
<evidence type="ECO:0000256" key="1">
    <source>
        <dbReference type="PROSITE-ProRule" id="PRU00221"/>
    </source>
</evidence>
<dbReference type="AlphaFoldDB" id="A0A0B6YU24"/>
<dbReference type="InterPro" id="IPR001680">
    <property type="entry name" value="WD40_rpt"/>
</dbReference>
<proteinExistence type="predicted"/>
<dbReference type="PROSITE" id="PS50082">
    <property type="entry name" value="WD_REPEATS_2"/>
    <property type="match status" value="1"/>
</dbReference>
<reference evidence="2" key="1">
    <citation type="submission" date="2014-12" db="EMBL/GenBank/DDBJ databases">
        <title>Insight into the proteome of Arion vulgaris.</title>
        <authorList>
            <person name="Aradska J."/>
            <person name="Bulat T."/>
            <person name="Smidak R."/>
            <person name="Sarate P."/>
            <person name="Gangsoo J."/>
            <person name="Sialana F."/>
            <person name="Bilban M."/>
            <person name="Lubec G."/>
        </authorList>
    </citation>
    <scope>NUCLEOTIDE SEQUENCE</scope>
    <source>
        <tissue evidence="2">Skin</tissue>
    </source>
</reference>
<sequence length="270" mass="29809">LDPDLIMTGGCDSTLRVWRVSTQSKTAIDIKDRKKKRKKFTVHNSGASSFVDSVSKSNVLSASEQEIEELQVLLLAKQQQLMSQFKLESATTDLSAAETVDCQLPDNRDHMISDRYLSSEKALSVDSIYRPPHMRANTTLDSPITSTISTTLPLKDNSAITITRESSTIGSTLIVLANNQTSPLSSTNGDQSDLVSVKRLSSFVNVAGEVVAENENSNNENNREFIQNNYNSVLSVTDLVVPVRPLFPKSGYNNSTAKSTDFLDKFRKRK</sequence>
<protein>
    <submittedName>
        <fullName evidence="2">Uncharacterized protein</fullName>
    </submittedName>
</protein>